<evidence type="ECO:0000313" key="2">
    <source>
        <dbReference type="Proteomes" id="UP000790377"/>
    </source>
</evidence>
<proteinExistence type="predicted"/>
<protein>
    <submittedName>
        <fullName evidence="1">Uncharacterized protein</fullName>
    </submittedName>
</protein>
<comment type="caution">
    <text evidence="1">The sequence shown here is derived from an EMBL/GenBank/DDBJ whole genome shotgun (WGS) entry which is preliminary data.</text>
</comment>
<dbReference type="Proteomes" id="UP000790377">
    <property type="component" value="Unassembled WGS sequence"/>
</dbReference>
<name>A0ACB8AK02_9AGAM</name>
<evidence type="ECO:0000313" key="1">
    <source>
        <dbReference type="EMBL" id="KAH7913572.1"/>
    </source>
</evidence>
<dbReference type="EMBL" id="MU267628">
    <property type="protein sequence ID" value="KAH7913572.1"/>
    <property type="molecule type" value="Genomic_DNA"/>
</dbReference>
<organism evidence="1 2">
    <name type="scientific">Hygrophoropsis aurantiaca</name>
    <dbReference type="NCBI Taxonomy" id="72124"/>
    <lineage>
        <taxon>Eukaryota</taxon>
        <taxon>Fungi</taxon>
        <taxon>Dikarya</taxon>
        <taxon>Basidiomycota</taxon>
        <taxon>Agaricomycotina</taxon>
        <taxon>Agaricomycetes</taxon>
        <taxon>Agaricomycetidae</taxon>
        <taxon>Boletales</taxon>
        <taxon>Coniophorineae</taxon>
        <taxon>Hygrophoropsidaceae</taxon>
        <taxon>Hygrophoropsis</taxon>
    </lineage>
</organism>
<feature type="non-terminal residue" evidence="1">
    <location>
        <position position="172"/>
    </location>
</feature>
<gene>
    <name evidence="1" type="ORF">BJ138DRAFT_1002016</name>
</gene>
<keyword evidence="2" id="KW-1185">Reference proteome</keyword>
<reference evidence="1" key="1">
    <citation type="journal article" date="2021" name="New Phytol.">
        <title>Evolutionary innovations through gain and loss of genes in the ectomycorrhizal Boletales.</title>
        <authorList>
            <person name="Wu G."/>
            <person name="Miyauchi S."/>
            <person name="Morin E."/>
            <person name="Kuo A."/>
            <person name="Drula E."/>
            <person name="Varga T."/>
            <person name="Kohler A."/>
            <person name="Feng B."/>
            <person name="Cao Y."/>
            <person name="Lipzen A."/>
            <person name="Daum C."/>
            <person name="Hundley H."/>
            <person name="Pangilinan J."/>
            <person name="Johnson J."/>
            <person name="Barry K."/>
            <person name="LaButti K."/>
            <person name="Ng V."/>
            <person name="Ahrendt S."/>
            <person name="Min B."/>
            <person name="Choi I.G."/>
            <person name="Park H."/>
            <person name="Plett J.M."/>
            <person name="Magnuson J."/>
            <person name="Spatafora J.W."/>
            <person name="Nagy L.G."/>
            <person name="Henrissat B."/>
            <person name="Grigoriev I.V."/>
            <person name="Yang Z.L."/>
            <person name="Xu J."/>
            <person name="Martin F.M."/>
        </authorList>
    </citation>
    <scope>NUCLEOTIDE SEQUENCE</scope>
    <source>
        <strain evidence="1">ATCC 28755</strain>
    </source>
</reference>
<sequence length="172" mass="19084">MTQILSKLCFLPLTHGSFSPSPLFRRSQRLLEQILQTLKESTIAQENHGNDIKSRFWATYHRQASDYDDEFLDRYNSDMDIVLIFAGLFSAVSTAFITAMQPNLIPDPTDTTNALLRQVIHAINSSTFAGQDLGIPLWNGPNVTVIWVQSLAFASLSASLLAALGAVLGKQW</sequence>
<accession>A0ACB8AK02</accession>